<dbReference type="Pfam" id="PF10050">
    <property type="entry name" value="DUF2284"/>
    <property type="match status" value="1"/>
</dbReference>
<accession>A0ABR7HUN2</accession>
<evidence type="ECO:0000313" key="1">
    <source>
        <dbReference type="EMBL" id="MBC5731217.1"/>
    </source>
</evidence>
<dbReference type="InterPro" id="IPR019271">
    <property type="entry name" value="DUF2284_metal-binding"/>
</dbReference>
<proteinExistence type="predicted"/>
<dbReference type="Proteomes" id="UP000660021">
    <property type="component" value="Unassembled WGS sequence"/>
</dbReference>
<reference evidence="1 2" key="1">
    <citation type="submission" date="2020-08" db="EMBL/GenBank/DDBJ databases">
        <title>Genome public.</title>
        <authorList>
            <person name="Liu C."/>
            <person name="Sun Q."/>
        </authorList>
    </citation>
    <scope>NUCLEOTIDE SEQUENCE [LARGE SCALE GENOMIC DNA]</scope>
    <source>
        <strain evidence="1 2">New-38</strain>
    </source>
</reference>
<name>A0ABR7HUN2_9FIRM</name>
<protein>
    <submittedName>
        <fullName evidence="1">DUF2284 domain-containing protein</fullName>
    </submittedName>
</protein>
<evidence type="ECO:0000313" key="2">
    <source>
        <dbReference type="Proteomes" id="UP000660021"/>
    </source>
</evidence>
<organism evidence="1 2">
    <name type="scientific">Pseudoflavonifractor hominis</name>
    <dbReference type="NCBI Taxonomy" id="2763059"/>
    <lineage>
        <taxon>Bacteria</taxon>
        <taxon>Bacillati</taxon>
        <taxon>Bacillota</taxon>
        <taxon>Clostridia</taxon>
        <taxon>Eubacteriales</taxon>
        <taxon>Oscillospiraceae</taxon>
        <taxon>Pseudoflavonifractor</taxon>
    </lineage>
</organism>
<gene>
    <name evidence="1" type="ORF">H8S34_10295</name>
</gene>
<comment type="caution">
    <text evidence="1">The sequence shown here is derived from an EMBL/GenBank/DDBJ whole genome shotgun (WGS) entry which is preliminary data.</text>
</comment>
<dbReference type="EMBL" id="JACOPR010000006">
    <property type="protein sequence ID" value="MBC5731217.1"/>
    <property type="molecule type" value="Genomic_DNA"/>
</dbReference>
<sequence length="185" mass="20106">MDWCKKAQEFGFEHVGVVRAQDLECLPEVRDMCAAGRCGAFGTRWTCPPGCGSLEECAARLKEYGEGVLVQSTGMLDDPFDADTMMETERIHKERFAALAEAARAEEADCLPLGAGTCQLCAQCTYPDAPCRFPQRAVISMEAFGLLVSSACERASVPYYYGPNTITYTSCVLFHGKCATDTPNG</sequence>
<keyword evidence="2" id="KW-1185">Reference proteome</keyword>
<dbReference type="RefSeq" id="WP_186963927.1">
    <property type="nucleotide sequence ID" value="NZ_JACOPR010000006.1"/>
</dbReference>